<gene>
    <name evidence="2" type="ORF">BD410DRAFT_570118</name>
</gene>
<name>A0A4Y7QH41_9AGAM</name>
<feature type="region of interest" description="Disordered" evidence="1">
    <location>
        <begin position="1"/>
        <end position="59"/>
    </location>
</feature>
<dbReference type="AlphaFoldDB" id="A0A4Y7QH41"/>
<reference evidence="2 3" key="1">
    <citation type="submission" date="2018-06" db="EMBL/GenBank/DDBJ databases">
        <title>A transcriptomic atlas of mushroom development highlights an independent origin of complex multicellularity.</title>
        <authorList>
            <consortium name="DOE Joint Genome Institute"/>
            <person name="Krizsan K."/>
            <person name="Almasi E."/>
            <person name="Merenyi Z."/>
            <person name="Sahu N."/>
            <person name="Viragh M."/>
            <person name="Koszo T."/>
            <person name="Mondo S."/>
            <person name="Kiss B."/>
            <person name="Balint B."/>
            <person name="Kues U."/>
            <person name="Barry K."/>
            <person name="Hegedus J.C."/>
            <person name="Henrissat B."/>
            <person name="Johnson J."/>
            <person name="Lipzen A."/>
            <person name="Ohm R."/>
            <person name="Nagy I."/>
            <person name="Pangilinan J."/>
            <person name="Yan J."/>
            <person name="Xiong Y."/>
            <person name="Grigoriev I.V."/>
            <person name="Hibbett D.S."/>
            <person name="Nagy L.G."/>
        </authorList>
    </citation>
    <scope>NUCLEOTIDE SEQUENCE [LARGE SCALE GENOMIC DNA]</scope>
    <source>
        <strain evidence="2 3">SZMC22713</strain>
    </source>
</reference>
<dbReference type="VEuPathDB" id="FungiDB:BD410DRAFT_570118"/>
<keyword evidence="3" id="KW-1185">Reference proteome</keyword>
<accession>A0A4Y7QH41</accession>
<dbReference type="Proteomes" id="UP000294933">
    <property type="component" value="Unassembled WGS sequence"/>
</dbReference>
<feature type="compositionally biased region" description="Polar residues" evidence="1">
    <location>
        <begin position="16"/>
        <end position="28"/>
    </location>
</feature>
<evidence type="ECO:0000313" key="3">
    <source>
        <dbReference type="Proteomes" id="UP000294933"/>
    </source>
</evidence>
<dbReference type="EMBL" id="ML170162">
    <property type="protein sequence ID" value="TDL26180.1"/>
    <property type="molecule type" value="Genomic_DNA"/>
</dbReference>
<evidence type="ECO:0000256" key="1">
    <source>
        <dbReference type="SAM" id="MobiDB-lite"/>
    </source>
</evidence>
<evidence type="ECO:0000313" key="2">
    <source>
        <dbReference type="EMBL" id="TDL26180.1"/>
    </source>
</evidence>
<protein>
    <submittedName>
        <fullName evidence="2">Uncharacterized protein</fullName>
    </submittedName>
</protein>
<sequence>MKIMTKVLQTHERASQGLSPATAGQSTPALKRPLNPGPSESAAEKMDSRDSCSSTHSRRPRLDRLRFGAESYLRLRTSIRDSSTEFADIALAARKCFCNLPEPYHGPPVAAAAATTTKTNGECLSLAWTSITTHKLARNRDYDTTACNHARRRWGRVWGVERRTYTAGGGGRHRE</sequence>
<proteinExistence type="predicted"/>
<organism evidence="2 3">
    <name type="scientific">Rickenella mellea</name>
    <dbReference type="NCBI Taxonomy" id="50990"/>
    <lineage>
        <taxon>Eukaryota</taxon>
        <taxon>Fungi</taxon>
        <taxon>Dikarya</taxon>
        <taxon>Basidiomycota</taxon>
        <taxon>Agaricomycotina</taxon>
        <taxon>Agaricomycetes</taxon>
        <taxon>Hymenochaetales</taxon>
        <taxon>Rickenellaceae</taxon>
        <taxon>Rickenella</taxon>
    </lineage>
</organism>